<feature type="region of interest" description="Disordered" evidence="1">
    <location>
        <begin position="36"/>
        <end position="56"/>
    </location>
</feature>
<organism evidence="3 4">
    <name type="scientific">Pontibacillus chungwhensis</name>
    <dbReference type="NCBI Taxonomy" id="265426"/>
    <lineage>
        <taxon>Bacteria</taxon>
        <taxon>Bacillati</taxon>
        <taxon>Bacillota</taxon>
        <taxon>Bacilli</taxon>
        <taxon>Bacillales</taxon>
        <taxon>Bacillaceae</taxon>
        <taxon>Pontibacillus</taxon>
    </lineage>
</organism>
<accession>A0ABY8V1L6</accession>
<proteinExistence type="predicted"/>
<dbReference type="RefSeq" id="WP_231416216.1">
    <property type="nucleotide sequence ID" value="NZ_CP126446.1"/>
</dbReference>
<feature type="transmembrane region" description="Helical" evidence="2">
    <location>
        <begin position="6"/>
        <end position="22"/>
    </location>
</feature>
<evidence type="ECO:0000313" key="4">
    <source>
        <dbReference type="Proteomes" id="UP001236652"/>
    </source>
</evidence>
<gene>
    <name evidence="3" type="ORF">QNI29_09245</name>
</gene>
<protein>
    <recommendedName>
        <fullName evidence="5">YtxH domain-containing protein</fullName>
    </recommendedName>
</protein>
<dbReference type="Proteomes" id="UP001236652">
    <property type="component" value="Chromosome"/>
</dbReference>
<reference evidence="3 4" key="1">
    <citation type="submission" date="2023-05" db="EMBL/GenBank/DDBJ databases">
        <title>Comparative genomics reveals the evidence of polycyclic aromatic hydrocarbons degradation in moderately halophilic genus Pontibacillus.</title>
        <authorList>
            <person name="Yang H."/>
            <person name="Qian Z."/>
        </authorList>
    </citation>
    <scope>NUCLEOTIDE SEQUENCE [LARGE SCALE GENOMIC DNA]</scope>
    <source>
        <strain evidence="4">HN14</strain>
    </source>
</reference>
<evidence type="ECO:0000313" key="3">
    <source>
        <dbReference type="EMBL" id="WIF99825.1"/>
    </source>
</evidence>
<keyword evidence="2" id="KW-0812">Transmembrane</keyword>
<feature type="compositionally biased region" description="Basic and acidic residues" evidence="1">
    <location>
        <begin position="47"/>
        <end position="56"/>
    </location>
</feature>
<evidence type="ECO:0000256" key="1">
    <source>
        <dbReference type="SAM" id="MobiDB-lite"/>
    </source>
</evidence>
<keyword evidence="2" id="KW-0472">Membrane</keyword>
<keyword evidence="2" id="KW-1133">Transmembrane helix</keyword>
<keyword evidence="4" id="KW-1185">Reference proteome</keyword>
<evidence type="ECO:0000256" key="2">
    <source>
        <dbReference type="SAM" id="Phobius"/>
    </source>
</evidence>
<name>A0ABY8V1L6_9BACI</name>
<sequence length="99" mass="11413">MKKRWIYSAVTAAGAGAAMYVLRDEKKRNELKERAKSLTTTVQNSIQKEDDRDLPVEKAGVPEFDHTENTKMVDEGSQFGVQYYNELQEKEKELEKQNT</sequence>
<dbReference type="EMBL" id="CP126446">
    <property type="protein sequence ID" value="WIF99825.1"/>
    <property type="molecule type" value="Genomic_DNA"/>
</dbReference>
<feature type="compositionally biased region" description="Polar residues" evidence="1">
    <location>
        <begin position="37"/>
        <end position="46"/>
    </location>
</feature>
<evidence type="ECO:0008006" key="5">
    <source>
        <dbReference type="Google" id="ProtNLM"/>
    </source>
</evidence>